<accession>K5WSP8</accession>
<dbReference type="Proteomes" id="UP000008370">
    <property type="component" value="Unassembled WGS sequence"/>
</dbReference>
<dbReference type="KEGG" id="pco:PHACADRAFT_163744"/>
<dbReference type="InParanoid" id="K5WSP8"/>
<dbReference type="HOGENOM" id="CLU_2498603_0_0_1"/>
<protein>
    <submittedName>
        <fullName evidence="1">Uncharacterized protein</fullName>
    </submittedName>
</protein>
<evidence type="ECO:0000313" key="1">
    <source>
        <dbReference type="EMBL" id="EKM53427.1"/>
    </source>
</evidence>
<sequence>MSRFVGFARLFHYLSAQGPRDHRGGCPFMPGRYRIINRGITVAVYCAHSAPIDDYEVRNPIAYAGMLYHTEAGLRFGTDDRILHAI</sequence>
<dbReference type="RefSeq" id="XP_007398119.1">
    <property type="nucleotide sequence ID" value="XM_007398057.1"/>
</dbReference>
<name>K5WSP8_PHACS</name>
<organism evidence="1 2">
    <name type="scientific">Phanerochaete carnosa (strain HHB-10118-sp)</name>
    <name type="common">White-rot fungus</name>
    <name type="synonym">Peniophora carnosa</name>
    <dbReference type="NCBI Taxonomy" id="650164"/>
    <lineage>
        <taxon>Eukaryota</taxon>
        <taxon>Fungi</taxon>
        <taxon>Dikarya</taxon>
        <taxon>Basidiomycota</taxon>
        <taxon>Agaricomycotina</taxon>
        <taxon>Agaricomycetes</taxon>
        <taxon>Polyporales</taxon>
        <taxon>Phanerochaetaceae</taxon>
        <taxon>Phanerochaete</taxon>
    </lineage>
</organism>
<gene>
    <name evidence="1" type="ORF">PHACADRAFT_163744</name>
</gene>
<dbReference type="GeneID" id="18909259"/>
<evidence type="ECO:0000313" key="2">
    <source>
        <dbReference type="Proteomes" id="UP000008370"/>
    </source>
</evidence>
<proteinExistence type="predicted"/>
<dbReference type="AlphaFoldDB" id="K5WSP8"/>
<dbReference type="EMBL" id="JH930474">
    <property type="protein sequence ID" value="EKM53427.1"/>
    <property type="molecule type" value="Genomic_DNA"/>
</dbReference>
<keyword evidence="2" id="KW-1185">Reference proteome</keyword>
<reference evidence="1 2" key="1">
    <citation type="journal article" date="2012" name="BMC Genomics">
        <title>Comparative genomics of the white-rot fungi, Phanerochaete carnosa and P. chrysosporium, to elucidate the genetic basis of the distinct wood types they colonize.</title>
        <authorList>
            <person name="Suzuki H."/>
            <person name="MacDonald J."/>
            <person name="Syed K."/>
            <person name="Salamov A."/>
            <person name="Hori C."/>
            <person name="Aerts A."/>
            <person name="Henrissat B."/>
            <person name="Wiebenga A."/>
            <person name="vanKuyk P.A."/>
            <person name="Barry K."/>
            <person name="Lindquist E."/>
            <person name="LaButti K."/>
            <person name="Lapidus A."/>
            <person name="Lucas S."/>
            <person name="Coutinho P."/>
            <person name="Gong Y."/>
            <person name="Samejima M."/>
            <person name="Mahadevan R."/>
            <person name="Abou-Zaid M."/>
            <person name="de Vries R.P."/>
            <person name="Igarashi K."/>
            <person name="Yadav J.S."/>
            <person name="Grigoriev I.V."/>
            <person name="Master E.R."/>
        </authorList>
    </citation>
    <scope>NUCLEOTIDE SEQUENCE [LARGE SCALE GENOMIC DNA]</scope>
    <source>
        <strain evidence="1 2">HHB-10118-sp</strain>
    </source>
</reference>